<protein>
    <submittedName>
        <fullName evidence="6">DNA excision repair protein ERCC-8</fullName>
    </submittedName>
</protein>
<dbReference type="InterPro" id="IPR036322">
    <property type="entry name" value="WD40_repeat_dom_sf"/>
</dbReference>
<dbReference type="GO" id="GO:0043161">
    <property type="term" value="P:proteasome-mediated ubiquitin-dependent protein catabolic process"/>
    <property type="evidence" value="ECO:0007669"/>
    <property type="project" value="TreeGrafter"/>
</dbReference>
<comment type="caution">
    <text evidence="6">The sequence shown here is derived from an EMBL/GenBank/DDBJ whole genome shotgun (WGS) entry which is preliminary data.</text>
</comment>
<dbReference type="PANTHER" id="PTHR46202">
    <property type="entry name" value="DNA EXCISION REPAIR PROTEIN ERCC-8"/>
    <property type="match status" value="1"/>
</dbReference>
<dbReference type="GO" id="GO:0031464">
    <property type="term" value="C:Cul4A-RING E3 ubiquitin ligase complex"/>
    <property type="evidence" value="ECO:0007669"/>
    <property type="project" value="TreeGrafter"/>
</dbReference>
<evidence type="ECO:0000313" key="7">
    <source>
        <dbReference type="Proteomes" id="UP000093000"/>
    </source>
</evidence>
<evidence type="ECO:0000256" key="1">
    <source>
        <dbReference type="ARBA" id="ARBA00022574"/>
    </source>
</evidence>
<dbReference type="PANTHER" id="PTHR46202:SF1">
    <property type="entry name" value="DNA EXCISION REPAIR PROTEIN ERCC-8"/>
    <property type="match status" value="1"/>
</dbReference>
<name>A0A1C7NMV0_9FUNG</name>
<accession>A0A1C7NMV0</accession>
<evidence type="ECO:0000313" key="6">
    <source>
        <dbReference type="EMBL" id="OBZ90189.1"/>
    </source>
</evidence>
<evidence type="ECO:0000256" key="2">
    <source>
        <dbReference type="ARBA" id="ARBA00022737"/>
    </source>
</evidence>
<evidence type="ECO:0000256" key="4">
    <source>
        <dbReference type="ARBA" id="ARBA00023204"/>
    </source>
</evidence>
<dbReference type="PROSITE" id="PS00678">
    <property type="entry name" value="WD_REPEATS_1"/>
    <property type="match status" value="2"/>
</dbReference>
<dbReference type="AlphaFoldDB" id="A0A1C7NMV0"/>
<keyword evidence="4" id="KW-0234">DNA repair</keyword>
<proteinExistence type="predicted"/>
<dbReference type="SUPFAM" id="SSF50978">
    <property type="entry name" value="WD40 repeat-like"/>
    <property type="match status" value="1"/>
</dbReference>
<dbReference type="OrthoDB" id="361494at2759"/>
<gene>
    <name evidence="6" type="primary">Ercc8</name>
    <name evidence="6" type="ORF">A0J61_01774</name>
</gene>
<sequence length="390" mass="44227">MYHFLKRREYGTISSLRLERAESTKRAYSLQLSRTKELARSHRGGVHSLQIEDVEQRYLLTGGSDGKVHIYDLQATPNEHERNEPIASVAREDQHKYAVTSASWYPFDTGMFVTSSYDTTIKVWDTNTMKSAYEFELGSRINCQSMSTIASHSLVASAASEPRIRLCDLESGAFTHSLTGHSGSVLSCIWSSNQDYILYSGGNDGTIRVWDIRRASSCLMSLDQDNTVNRDSLSELNMAHGKGVNGMTVTKDGRYLVSLGLDERIRLWDTKTGLNTLVNYGTSWRNRFELGLKPTITNEIWPPLLYIPSDDRQVLVYRLLDGVLVRRLKGAYGRVICTEKRENYQELYSGSNGGEILVWEPPMQDEDVMQSIEVEYNVDTWSDSDEDIHS</sequence>
<dbReference type="PROSITE" id="PS50082">
    <property type="entry name" value="WD_REPEATS_2"/>
    <property type="match status" value="4"/>
</dbReference>
<dbReference type="FunCoup" id="A0A1C7NMV0">
    <property type="interactions" value="210"/>
</dbReference>
<feature type="repeat" description="WD" evidence="5">
    <location>
        <begin position="39"/>
        <end position="81"/>
    </location>
</feature>
<feature type="repeat" description="WD" evidence="5">
    <location>
        <begin position="92"/>
        <end position="134"/>
    </location>
</feature>
<keyword evidence="1 5" id="KW-0853">WD repeat</keyword>
<evidence type="ECO:0000256" key="3">
    <source>
        <dbReference type="ARBA" id="ARBA00022763"/>
    </source>
</evidence>
<keyword evidence="3" id="KW-0227">DNA damage</keyword>
<keyword evidence="7" id="KW-1185">Reference proteome</keyword>
<dbReference type="InterPro" id="IPR015943">
    <property type="entry name" value="WD40/YVTN_repeat-like_dom_sf"/>
</dbReference>
<dbReference type="PROSITE" id="PS50294">
    <property type="entry name" value="WD_REPEATS_REGION"/>
    <property type="match status" value="3"/>
</dbReference>
<dbReference type="GO" id="GO:0000209">
    <property type="term" value="P:protein polyubiquitination"/>
    <property type="evidence" value="ECO:0007669"/>
    <property type="project" value="TreeGrafter"/>
</dbReference>
<dbReference type="Gene3D" id="2.130.10.10">
    <property type="entry name" value="YVTN repeat-like/Quinoprotein amine dehydrogenase"/>
    <property type="match status" value="1"/>
</dbReference>
<dbReference type="InterPro" id="IPR020472">
    <property type="entry name" value="WD40_PAC1"/>
</dbReference>
<dbReference type="PRINTS" id="PR00320">
    <property type="entry name" value="GPROTEINBRPT"/>
</dbReference>
<dbReference type="GO" id="GO:0070912">
    <property type="term" value="C:Ddb1-Ckn1 complex"/>
    <property type="evidence" value="ECO:0007669"/>
    <property type="project" value="EnsemblFungi"/>
</dbReference>
<organism evidence="6 7">
    <name type="scientific">Choanephora cucurbitarum</name>
    <dbReference type="NCBI Taxonomy" id="101091"/>
    <lineage>
        <taxon>Eukaryota</taxon>
        <taxon>Fungi</taxon>
        <taxon>Fungi incertae sedis</taxon>
        <taxon>Mucoromycota</taxon>
        <taxon>Mucoromycotina</taxon>
        <taxon>Mucoromycetes</taxon>
        <taxon>Mucorales</taxon>
        <taxon>Mucorineae</taxon>
        <taxon>Choanephoraceae</taxon>
        <taxon>Choanephoroideae</taxon>
        <taxon>Choanephora</taxon>
    </lineage>
</organism>
<dbReference type="GO" id="GO:0006283">
    <property type="term" value="P:transcription-coupled nucleotide-excision repair"/>
    <property type="evidence" value="ECO:0007669"/>
    <property type="project" value="EnsemblFungi"/>
</dbReference>
<feature type="repeat" description="WD" evidence="5">
    <location>
        <begin position="237"/>
        <end position="278"/>
    </location>
</feature>
<feature type="repeat" description="WD" evidence="5">
    <location>
        <begin position="178"/>
        <end position="220"/>
    </location>
</feature>
<dbReference type="InterPro" id="IPR019775">
    <property type="entry name" value="WD40_repeat_CS"/>
</dbReference>
<dbReference type="SMART" id="SM00320">
    <property type="entry name" value="WD40"/>
    <property type="match status" value="5"/>
</dbReference>
<dbReference type="InterPro" id="IPR001680">
    <property type="entry name" value="WD40_rpt"/>
</dbReference>
<dbReference type="InterPro" id="IPR042238">
    <property type="entry name" value="Rad28/ERCC8/Ckn1/ATCSA-1"/>
</dbReference>
<evidence type="ECO:0000256" key="5">
    <source>
        <dbReference type="PROSITE-ProRule" id="PRU00221"/>
    </source>
</evidence>
<dbReference type="Proteomes" id="UP000093000">
    <property type="component" value="Unassembled WGS sequence"/>
</dbReference>
<reference evidence="6 7" key="1">
    <citation type="submission" date="2016-03" db="EMBL/GenBank/DDBJ databases">
        <title>Choanephora cucurbitarum.</title>
        <authorList>
            <person name="Min B."/>
            <person name="Park H."/>
            <person name="Park J.-H."/>
            <person name="Shin H.-D."/>
            <person name="Choi I.-G."/>
        </authorList>
    </citation>
    <scope>NUCLEOTIDE SEQUENCE [LARGE SCALE GENOMIC DNA]</scope>
    <source>
        <strain evidence="6 7">KUS-F28377</strain>
    </source>
</reference>
<dbReference type="STRING" id="101091.A0A1C7NMV0"/>
<dbReference type="EMBL" id="LUGH01000060">
    <property type="protein sequence ID" value="OBZ90189.1"/>
    <property type="molecule type" value="Genomic_DNA"/>
</dbReference>
<dbReference type="Pfam" id="PF00400">
    <property type="entry name" value="WD40"/>
    <property type="match status" value="4"/>
</dbReference>
<dbReference type="InParanoid" id="A0A1C7NMV0"/>
<keyword evidence="2" id="KW-0677">Repeat</keyword>